<protein>
    <submittedName>
        <fullName evidence="1">Transposase</fullName>
    </submittedName>
</protein>
<proteinExistence type="predicted"/>
<dbReference type="HOGENOM" id="CLU_036805_12_7_6"/>
<accession>A0A0C5VT32</accession>
<dbReference type="OrthoDB" id="9793302at2"/>
<dbReference type="AlphaFoldDB" id="A0A0C5VT32"/>
<dbReference type="EMBL" id="CP007142">
    <property type="protein sequence ID" value="AJQ97346.1"/>
    <property type="molecule type" value="Genomic_DNA"/>
</dbReference>
<gene>
    <name evidence="1" type="ORF">YC6258_05316</name>
</gene>
<dbReference type="STRING" id="1445510.YC6258_05316"/>
<evidence type="ECO:0000313" key="1">
    <source>
        <dbReference type="EMBL" id="AJQ97346.1"/>
    </source>
</evidence>
<organism evidence="1 2">
    <name type="scientific">Gynuella sunshinyii YC6258</name>
    <dbReference type="NCBI Taxonomy" id="1445510"/>
    <lineage>
        <taxon>Bacteria</taxon>
        <taxon>Pseudomonadati</taxon>
        <taxon>Pseudomonadota</taxon>
        <taxon>Gammaproteobacteria</taxon>
        <taxon>Oceanospirillales</taxon>
        <taxon>Saccharospirillaceae</taxon>
        <taxon>Gynuella</taxon>
    </lineage>
</organism>
<dbReference type="Proteomes" id="UP000032266">
    <property type="component" value="Chromosome"/>
</dbReference>
<keyword evidence="2" id="KW-1185">Reference proteome</keyword>
<reference evidence="1 2" key="1">
    <citation type="submission" date="2014-01" db="EMBL/GenBank/DDBJ databases">
        <title>Full genme sequencing of cellulolytic bacterium Gynuella sunshinyii YC6258T gen. nov., sp. nov.</title>
        <authorList>
            <person name="Khan H."/>
            <person name="Chung E.J."/>
            <person name="Chung Y.R."/>
        </authorList>
    </citation>
    <scope>NUCLEOTIDE SEQUENCE [LARGE SCALE GENOMIC DNA]</scope>
    <source>
        <strain evidence="1 2">YC6258</strain>
    </source>
</reference>
<name>A0A0C5VT32_9GAMM</name>
<sequence>MNKKELEALEHEAAKSIKTEADLDDFQKMPTKVTLETTFNAEMDDHLGYESTSPMTIPTAVMADPIRP</sequence>
<dbReference type="RefSeq" id="WP_044619112.1">
    <property type="nucleotide sequence ID" value="NZ_CP007142.1"/>
</dbReference>
<evidence type="ECO:0000313" key="2">
    <source>
        <dbReference type="Proteomes" id="UP000032266"/>
    </source>
</evidence>
<dbReference type="KEGG" id="gsn:YC6258_05316"/>